<organism evidence="1 2">
    <name type="scientific">Corynebacterium mastitidis</name>
    <dbReference type="NCBI Taxonomy" id="161890"/>
    <lineage>
        <taxon>Bacteria</taxon>
        <taxon>Bacillati</taxon>
        <taxon>Actinomycetota</taxon>
        <taxon>Actinomycetes</taxon>
        <taxon>Mycobacteriales</taxon>
        <taxon>Corynebacteriaceae</taxon>
        <taxon>Corynebacterium</taxon>
    </lineage>
</organism>
<comment type="caution">
    <text evidence="1">The sequence shown here is derived from an EMBL/GenBank/DDBJ whole genome shotgun (WGS) entry which is preliminary data.</text>
</comment>
<protein>
    <submittedName>
        <fullName evidence="1">Uncharacterized protein</fullName>
    </submittedName>
</protein>
<accession>A0A2N0X719</accession>
<dbReference type="EMBL" id="PJAF01000017">
    <property type="protein sequence ID" value="PKF68498.1"/>
    <property type="molecule type" value="Genomic_DNA"/>
</dbReference>
<dbReference type="RefSeq" id="WP_101173771.1">
    <property type="nucleotide sequence ID" value="NZ_JBBMMH010000070.1"/>
</dbReference>
<gene>
    <name evidence="1" type="ORF">CXB45_06755</name>
</gene>
<name>A0A2N0X719_9CORY</name>
<dbReference type="Proteomes" id="UP000233249">
    <property type="component" value="Unassembled WGS sequence"/>
</dbReference>
<proteinExistence type="predicted"/>
<reference evidence="1 2" key="1">
    <citation type="submission" date="2017-12" db="EMBL/GenBank/DDBJ databases">
        <title>Corynebacterium mastitidis 16-1433 Genome.</title>
        <authorList>
            <person name="Gulvik C.A."/>
        </authorList>
    </citation>
    <scope>NUCLEOTIDE SEQUENCE [LARGE SCALE GENOMIC DNA]</scope>
    <source>
        <strain evidence="1 2">16-1433</strain>
    </source>
</reference>
<sequence length="62" mass="7019">MKRIYDDAELEAMVADFEGDLSEKQLSGAVWTEGPMAWLLDVMGDDWEAFAQRAREENYGCG</sequence>
<dbReference type="AlphaFoldDB" id="A0A2N0X719"/>
<evidence type="ECO:0000313" key="2">
    <source>
        <dbReference type="Proteomes" id="UP000233249"/>
    </source>
</evidence>
<evidence type="ECO:0000313" key="1">
    <source>
        <dbReference type="EMBL" id="PKF68498.1"/>
    </source>
</evidence>